<dbReference type="PANTHER" id="PTHR13903">
    <property type="entry name" value="PIRIN-RELATED"/>
    <property type="match status" value="1"/>
</dbReference>
<dbReference type="InterPro" id="IPR012093">
    <property type="entry name" value="Pirin"/>
</dbReference>
<dbReference type="InterPro" id="IPR003829">
    <property type="entry name" value="Pirin_N_dom"/>
</dbReference>
<dbReference type="SUPFAM" id="SSF51182">
    <property type="entry name" value="RmlC-like cupins"/>
    <property type="match status" value="1"/>
</dbReference>
<sequence>MAVLFSSIVAAQERGSSRSSFSAQALDLAPLGDLKSSVLVCDDFRVSGRPFPLHPHAGFVAATYVFPDSAGRLRSRDSLGNDIVVGAGGLVWTHAGSGIVHHETPADTGELHGLQLFVNLTSPNKSSAPKTMTLSGSEVPEWTNAAGDRVRVVVGCYEHLTSPMVPIEPFTLLDVELRRHLTFDHPQGHVTLIYVATGDLAVSSEGGARHLAQRQAIAMHGDGARLSFAADELAHLVVMSAPEIREPVLIDGPFIMSSAEQIAAARVRYRSGGMGQLPPS</sequence>
<evidence type="ECO:0000313" key="6">
    <source>
        <dbReference type="Proteomes" id="UP001314635"/>
    </source>
</evidence>
<gene>
    <name evidence="5" type="ORF">JQ619_14710</name>
</gene>
<comment type="caution">
    <text evidence="5">The sequence shown here is derived from an EMBL/GenBank/DDBJ whole genome shotgun (WGS) entry which is preliminary data.</text>
</comment>
<protein>
    <submittedName>
        <fullName evidence="5">Pirin family protein</fullName>
    </submittedName>
</protein>
<organism evidence="5 6">
    <name type="scientific">Bradyrhizobium denitrificans</name>
    <dbReference type="NCBI Taxonomy" id="2734912"/>
    <lineage>
        <taxon>Bacteria</taxon>
        <taxon>Pseudomonadati</taxon>
        <taxon>Pseudomonadota</taxon>
        <taxon>Alphaproteobacteria</taxon>
        <taxon>Hyphomicrobiales</taxon>
        <taxon>Nitrobacteraceae</taxon>
        <taxon>Bradyrhizobium</taxon>
    </lineage>
</organism>
<dbReference type="InterPro" id="IPR008778">
    <property type="entry name" value="Pirin_C_dom"/>
</dbReference>
<dbReference type="Pfam" id="PF02678">
    <property type="entry name" value="Pirin"/>
    <property type="match status" value="1"/>
</dbReference>
<dbReference type="InterPro" id="IPR014710">
    <property type="entry name" value="RmlC-like_jellyroll"/>
</dbReference>
<feature type="domain" description="Pirin N-terminal" evidence="3">
    <location>
        <begin position="46"/>
        <end position="118"/>
    </location>
</feature>
<evidence type="ECO:0000313" key="5">
    <source>
        <dbReference type="EMBL" id="MBR1137023.1"/>
    </source>
</evidence>
<keyword evidence="6" id="KW-1185">Reference proteome</keyword>
<accession>A0ABS5G6R8</accession>
<dbReference type="RefSeq" id="WP_012042830.1">
    <property type="nucleotide sequence ID" value="NZ_JABFDP010000012.1"/>
</dbReference>
<evidence type="ECO:0000259" key="3">
    <source>
        <dbReference type="Pfam" id="PF02678"/>
    </source>
</evidence>
<dbReference type="Gene3D" id="2.60.120.10">
    <property type="entry name" value="Jelly Rolls"/>
    <property type="match status" value="2"/>
</dbReference>
<evidence type="ECO:0000259" key="4">
    <source>
        <dbReference type="Pfam" id="PF05726"/>
    </source>
</evidence>
<comment type="similarity">
    <text evidence="1 2">Belongs to the pirin family.</text>
</comment>
<reference evidence="6" key="1">
    <citation type="journal article" date="2021" name="ISME J.">
        <title>Evolutionary origin and ecological implication of a unique nif island in free-living Bradyrhizobium lineages.</title>
        <authorList>
            <person name="Tao J."/>
        </authorList>
    </citation>
    <scope>NUCLEOTIDE SEQUENCE [LARGE SCALE GENOMIC DNA]</scope>
    <source>
        <strain evidence="6">SZCCT0094</strain>
    </source>
</reference>
<name>A0ABS5G6R8_9BRAD</name>
<evidence type="ECO:0000256" key="2">
    <source>
        <dbReference type="RuleBase" id="RU003457"/>
    </source>
</evidence>
<evidence type="ECO:0000256" key="1">
    <source>
        <dbReference type="ARBA" id="ARBA00008416"/>
    </source>
</evidence>
<dbReference type="Pfam" id="PF05726">
    <property type="entry name" value="Pirin_C"/>
    <property type="match status" value="1"/>
</dbReference>
<proteinExistence type="inferred from homology"/>
<dbReference type="InterPro" id="IPR011051">
    <property type="entry name" value="RmlC_Cupin_sf"/>
</dbReference>
<dbReference type="EMBL" id="JAFCLK010000012">
    <property type="protein sequence ID" value="MBR1137023.1"/>
    <property type="molecule type" value="Genomic_DNA"/>
</dbReference>
<dbReference type="Proteomes" id="UP001314635">
    <property type="component" value="Unassembled WGS sequence"/>
</dbReference>
<dbReference type="PANTHER" id="PTHR13903:SF8">
    <property type="entry name" value="PIRIN"/>
    <property type="match status" value="1"/>
</dbReference>
<dbReference type="PIRSF" id="PIRSF006232">
    <property type="entry name" value="Pirin"/>
    <property type="match status" value="1"/>
</dbReference>
<feature type="domain" description="Pirin C-terminal" evidence="4">
    <location>
        <begin position="176"/>
        <end position="274"/>
    </location>
</feature>